<name>A0A0E9TQL1_ANGAN</name>
<sequence>MLSACCVCVCVYESVNTLSWCLWMDVDNRG</sequence>
<reference evidence="1" key="2">
    <citation type="journal article" date="2015" name="Fish Shellfish Immunol.">
        <title>Early steps in the European eel (Anguilla anguilla)-Vibrio vulnificus interaction in the gills: Role of the RtxA13 toxin.</title>
        <authorList>
            <person name="Callol A."/>
            <person name="Pajuelo D."/>
            <person name="Ebbesson L."/>
            <person name="Teles M."/>
            <person name="MacKenzie S."/>
            <person name="Amaro C."/>
        </authorList>
    </citation>
    <scope>NUCLEOTIDE SEQUENCE</scope>
</reference>
<accession>A0A0E9TQL1</accession>
<organism evidence="1">
    <name type="scientific">Anguilla anguilla</name>
    <name type="common">European freshwater eel</name>
    <name type="synonym">Muraena anguilla</name>
    <dbReference type="NCBI Taxonomy" id="7936"/>
    <lineage>
        <taxon>Eukaryota</taxon>
        <taxon>Metazoa</taxon>
        <taxon>Chordata</taxon>
        <taxon>Craniata</taxon>
        <taxon>Vertebrata</taxon>
        <taxon>Euteleostomi</taxon>
        <taxon>Actinopterygii</taxon>
        <taxon>Neopterygii</taxon>
        <taxon>Teleostei</taxon>
        <taxon>Anguilliformes</taxon>
        <taxon>Anguillidae</taxon>
        <taxon>Anguilla</taxon>
    </lineage>
</organism>
<reference evidence="1" key="1">
    <citation type="submission" date="2014-11" db="EMBL/GenBank/DDBJ databases">
        <authorList>
            <person name="Amaro Gonzalez C."/>
        </authorList>
    </citation>
    <scope>NUCLEOTIDE SEQUENCE</scope>
</reference>
<protein>
    <submittedName>
        <fullName evidence="1">Uncharacterized protein</fullName>
    </submittedName>
</protein>
<dbReference type="AlphaFoldDB" id="A0A0E9TQL1"/>
<proteinExistence type="predicted"/>
<dbReference type="EMBL" id="GBXM01052741">
    <property type="protein sequence ID" value="JAH55836.1"/>
    <property type="molecule type" value="Transcribed_RNA"/>
</dbReference>
<evidence type="ECO:0000313" key="1">
    <source>
        <dbReference type="EMBL" id="JAH55836.1"/>
    </source>
</evidence>